<dbReference type="Gene3D" id="3.30.450.20">
    <property type="entry name" value="PAS domain"/>
    <property type="match status" value="2"/>
</dbReference>
<dbReference type="PANTHER" id="PTHR43156:SF2">
    <property type="entry name" value="STAGE II SPORULATION PROTEIN E"/>
    <property type="match status" value="1"/>
</dbReference>
<dbReference type="Gene3D" id="3.30.450.40">
    <property type="match status" value="1"/>
</dbReference>
<dbReference type="InterPro" id="IPR029016">
    <property type="entry name" value="GAF-like_dom_sf"/>
</dbReference>
<evidence type="ECO:0000313" key="3">
    <source>
        <dbReference type="EMBL" id="XBP94799.1"/>
    </source>
</evidence>
<dbReference type="SMART" id="SM00331">
    <property type="entry name" value="PP2C_SIG"/>
    <property type="match status" value="1"/>
</dbReference>
<reference evidence="3" key="1">
    <citation type="submission" date="2024-01" db="EMBL/GenBank/DDBJ databases">
        <title>The genome sequence of Micromonospora mangrovi CCTCC AA 2012012.</title>
        <authorList>
            <person name="Gao J."/>
        </authorList>
    </citation>
    <scope>NUCLEOTIDE SEQUENCE</scope>
    <source>
        <strain evidence="3">CCTCC AA 2012012</strain>
    </source>
</reference>
<dbReference type="EMBL" id="CP157762">
    <property type="protein sequence ID" value="XBP94799.1"/>
    <property type="molecule type" value="Genomic_DNA"/>
</dbReference>
<dbReference type="Gene3D" id="3.60.40.10">
    <property type="entry name" value="PPM-type phosphatase domain"/>
    <property type="match status" value="1"/>
</dbReference>
<dbReference type="InterPro" id="IPR003018">
    <property type="entry name" value="GAF"/>
</dbReference>
<accession>A0AAU8HJC6</accession>
<keyword evidence="1" id="KW-0378">Hydrolase</keyword>
<evidence type="ECO:0000313" key="4">
    <source>
        <dbReference type="EMBL" id="XCH75501.1"/>
    </source>
</evidence>
<name>A0AAU8HJC6_9ACTN</name>
<protein>
    <submittedName>
        <fullName evidence="4">SpoIIE family protein phosphatase</fullName>
    </submittedName>
</protein>
<dbReference type="RefSeq" id="WP_350935036.1">
    <property type="nucleotide sequence ID" value="NZ_CP157762.1"/>
</dbReference>
<dbReference type="InterPro" id="IPR035965">
    <property type="entry name" value="PAS-like_dom_sf"/>
</dbReference>
<dbReference type="SUPFAM" id="SSF81606">
    <property type="entry name" value="PP2C-like"/>
    <property type="match status" value="1"/>
</dbReference>
<organism evidence="4">
    <name type="scientific">Micromonospora sp. CCTCC AA 2012012</name>
    <dbReference type="NCBI Taxonomy" id="3111921"/>
    <lineage>
        <taxon>Bacteria</taxon>
        <taxon>Bacillati</taxon>
        <taxon>Actinomycetota</taxon>
        <taxon>Actinomycetes</taxon>
        <taxon>Micromonosporales</taxon>
        <taxon>Micromonosporaceae</taxon>
        <taxon>Micromonospora</taxon>
    </lineage>
</organism>
<dbReference type="InterPro" id="IPR000014">
    <property type="entry name" value="PAS"/>
</dbReference>
<dbReference type="EMBL" id="CP159342">
    <property type="protein sequence ID" value="XCH75501.1"/>
    <property type="molecule type" value="Genomic_DNA"/>
</dbReference>
<sequence>MPGTDDVADERPAEGTLDPLSEAALRTLISAAAVGFAVLDRDLRYLACNEQLARVNGLSVQDHLGRSLHEVVPHLAEGAAAMLRHVLTTGLPIREFELSGTVADSGDVVRHWLESAYPVFGDDGRPVAVAVMVWEVTARVEAEQARGRMLALLELLVLRAPIGIAFVDQDLRFLRINQTLAEANGLPIADHLGRTVAEVLPEVAPDVVPLLRKVLTTGAPLVDLDVETGPVPGQPGRRRHWRVSYYPIRDLDEGPAQGVGLIVVDQTDRHEGRLEREQLRAAERAARLRAEQAASRQALLQRLTAALAPAVTATDVAQVTISTIGPSLSADAVTLVRHDAEAGMMRVLAQQGLSPQTAQRFAAYRVEDSPVIALVAGSGEPVVITSRADRDQQFPHLAHLPLEHQAWVNLPLIAEGRLVGVVAFGWRQPREFDTDKLELLKALAAQCAVALDRARLYADQQRLYAEQRRLYAEQAHVARRLQDSLLPDALPEVAHLESTARYFSADAGIDVGGDFYDLFALDDRRWAAVIGDVAGRGVEAAGTTALARHTLRALGPYATAAASLQRLNTLLCTPTPAARLLTAAYAHLTPDTAGGWTLTLARAGHPAPLLLHPDGHHEFLQPRGVLLGATADPPLTEVTYPLRPGDTLVFYTDGVTEAQGDDGLFGEERLAEAATTAAGQPADAVAEAILAAVSAYNIYSVSDDRALLVLHVPGSSTGT</sequence>
<evidence type="ECO:0000259" key="2">
    <source>
        <dbReference type="PROSITE" id="PS50112"/>
    </source>
</evidence>
<dbReference type="Pfam" id="PF13185">
    <property type="entry name" value="GAF_2"/>
    <property type="match status" value="1"/>
</dbReference>
<dbReference type="SMART" id="SM00091">
    <property type="entry name" value="PAS"/>
    <property type="match status" value="2"/>
</dbReference>
<dbReference type="SUPFAM" id="SSF55781">
    <property type="entry name" value="GAF domain-like"/>
    <property type="match status" value="1"/>
</dbReference>
<dbReference type="InterPro" id="IPR013656">
    <property type="entry name" value="PAS_4"/>
</dbReference>
<evidence type="ECO:0000256" key="1">
    <source>
        <dbReference type="ARBA" id="ARBA00022801"/>
    </source>
</evidence>
<dbReference type="InterPro" id="IPR052016">
    <property type="entry name" value="Bact_Sigma-Reg"/>
</dbReference>
<proteinExistence type="predicted"/>
<dbReference type="PANTHER" id="PTHR43156">
    <property type="entry name" value="STAGE II SPORULATION PROTEIN E-RELATED"/>
    <property type="match status" value="1"/>
</dbReference>
<dbReference type="Pfam" id="PF07228">
    <property type="entry name" value="SpoIIE"/>
    <property type="match status" value="1"/>
</dbReference>
<dbReference type="InterPro" id="IPR036457">
    <property type="entry name" value="PPM-type-like_dom_sf"/>
</dbReference>
<dbReference type="SUPFAM" id="SSF55785">
    <property type="entry name" value="PYP-like sensor domain (PAS domain)"/>
    <property type="match status" value="2"/>
</dbReference>
<dbReference type="SMART" id="SM00065">
    <property type="entry name" value="GAF"/>
    <property type="match status" value="1"/>
</dbReference>
<dbReference type="CDD" id="cd00130">
    <property type="entry name" value="PAS"/>
    <property type="match status" value="2"/>
</dbReference>
<dbReference type="GO" id="GO:0016791">
    <property type="term" value="F:phosphatase activity"/>
    <property type="evidence" value="ECO:0007669"/>
    <property type="project" value="TreeGrafter"/>
</dbReference>
<dbReference type="NCBIfam" id="TIGR00229">
    <property type="entry name" value="sensory_box"/>
    <property type="match status" value="1"/>
</dbReference>
<reference evidence="4" key="2">
    <citation type="submission" date="2024-06" db="EMBL/GenBank/DDBJ databases">
        <title>Micromonospora mangrovi CCTCC AA 2012012 genome sequences.</title>
        <authorList>
            <person name="Gao J."/>
        </authorList>
    </citation>
    <scope>NUCLEOTIDE SEQUENCE</scope>
    <source>
        <strain evidence="4">CCTCC AA 2012012</strain>
    </source>
</reference>
<feature type="domain" description="PAS" evidence="2">
    <location>
        <begin position="21"/>
        <end position="90"/>
    </location>
</feature>
<dbReference type="InterPro" id="IPR001932">
    <property type="entry name" value="PPM-type_phosphatase-like_dom"/>
</dbReference>
<dbReference type="AlphaFoldDB" id="A0AAU8HJC6"/>
<dbReference type="Pfam" id="PF08448">
    <property type="entry name" value="PAS_4"/>
    <property type="match status" value="2"/>
</dbReference>
<dbReference type="PROSITE" id="PS50112">
    <property type="entry name" value="PAS"/>
    <property type="match status" value="1"/>
</dbReference>
<gene>
    <name evidence="4" type="ORF">ABUL08_05265</name>
    <name evidence="3" type="ORF">VK199_05230</name>
</gene>